<evidence type="ECO:0000256" key="17">
    <source>
        <dbReference type="ARBA" id="ARBA00022884"/>
    </source>
</evidence>
<dbReference type="GO" id="GO:0008270">
    <property type="term" value="F:zinc ion binding"/>
    <property type="evidence" value="ECO:0007669"/>
    <property type="project" value="TreeGrafter"/>
</dbReference>
<evidence type="ECO:0000256" key="7">
    <source>
        <dbReference type="ARBA" id="ARBA00022588"/>
    </source>
</evidence>
<feature type="region of interest" description="Disordered" evidence="20">
    <location>
        <begin position="172"/>
        <end position="281"/>
    </location>
</feature>
<accession>A0A851V744</accession>
<dbReference type="Gene3D" id="1.20.1320.30">
    <property type="match status" value="1"/>
</dbReference>
<protein>
    <recommendedName>
        <fullName evidence="3">RNA helicase</fullName>
        <ecNumber evidence="3">3.6.4.13</ecNumber>
    </recommendedName>
</protein>
<dbReference type="CDD" id="cd12090">
    <property type="entry name" value="MDA5_ID"/>
    <property type="match status" value="1"/>
</dbReference>
<evidence type="ECO:0000256" key="2">
    <source>
        <dbReference type="ARBA" id="ARBA00006866"/>
    </source>
</evidence>
<dbReference type="Gene3D" id="3.40.50.300">
    <property type="entry name" value="P-loop containing nucleotide triphosphate hydrolases"/>
    <property type="match status" value="2"/>
</dbReference>
<evidence type="ECO:0000256" key="11">
    <source>
        <dbReference type="ARBA" id="ARBA00022801"/>
    </source>
</evidence>
<gene>
    <name evidence="24" type="primary">Ifih1</name>
    <name evidence="24" type="ORF">COPSEC_R05704</name>
</gene>
<dbReference type="PANTHER" id="PTHR14074:SF14">
    <property type="entry name" value="INTERFERON-INDUCED HELICASE C DOMAIN-CONTAINING PROTEIN 1"/>
    <property type="match status" value="1"/>
</dbReference>
<evidence type="ECO:0000313" key="24">
    <source>
        <dbReference type="EMBL" id="NXD37178.1"/>
    </source>
</evidence>
<dbReference type="CDD" id="cd15807">
    <property type="entry name" value="MDA5_C"/>
    <property type="match status" value="1"/>
</dbReference>
<dbReference type="GO" id="GO:0003727">
    <property type="term" value="F:single-stranded RNA binding"/>
    <property type="evidence" value="ECO:0007669"/>
    <property type="project" value="TreeGrafter"/>
</dbReference>
<dbReference type="GO" id="GO:0005737">
    <property type="term" value="C:cytoplasm"/>
    <property type="evidence" value="ECO:0007669"/>
    <property type="project" value="UniProtKB-SubCell"/>
</dbReference>
<keyword evidence="4" id="KW-0963">Cytoplasm</keyword>
<dbReference type="GO" id="GO:0140374">
    <property type="term" value="P:antiviral innate immune response"/>
    <property type="evidence" value="ECO:0007669"/>
    <property type="project" value="TreeGrafter"/>
</dbReference>
<evidence type="ECO:0000313" key="25">
    <source>
        <dbReference type="Proteomes" id="UP000659062"/>
    </source>
</evidence>
<organism evidence="24 25">
    <name type="scientific">Copsychus sechellarum</name>
    <dbReference type="NCBI Taxonomy" id="797021"/>
    <lineage>
        <taxon>Eukaryota</taxon>
        <taxon>Metazoa</taxon>
        <taxon>Chordata</taxon>
        <taxon>Craniata</taxon>
        <taxon>Vertebrata</taxon>
        <taxon>Euteleostomi</taxon>
        <taxon>Archelosauria</taxon>
        <taxon>Archosauria</taxon>
        <taxon>Dinosauria</taxon>
        <taxon>Saurischia</taxon>
        <taxon>Theropoda</taxon>
        <taxon>Coelurosauria</taxon>
        <taxon>Aves</taxon>
        <taxon>Neognathae</taxon>
        <taxon>Neoaves</taxon>
        <taxon>Telluraves</taxon>
        <taxon>Australaves</taxon>
        <taxon>Passeriformes</taxon>
        <taxon>Muscicapidae</taxon>
        <taxon>Copsychus</taxon>
    </lineage>
</organism>
<evidence type="ECO:0000256" key="4">
    <source>
        <dbReference type="ARBA" id="ARBA00022490"/>
    </source>
</evidence>
<dbReference type="PANTHER" id="PTHR14074">
    <property type="entry name" value="HELICASE WITH DEATH DOMAIN-RELATED"/>
    <property type="match status" value="1"/>
</dbReference>
<dbReference type="OrthoDB" id="416741at2759"/>
<dbReference type="InterPro" id="IPR006935">
    <property type="entry name" value="Helicase/UvrB_N"/>
</dbReference>
<comment type="similarity">
    <text evidence="2">Belongs to the helicase family. RLR subfamily.</text>
</comment>
<evidence type="ECO:0000256" key="16">
    <source>
        <dbReference type="ARBA" id="ARBA00022859"/>
    </source>
</evidence>
<dbReference type="PROSITE" id="PS51789">
    <property type="entry name" value="RLR_CTR"/>
    <property type="match status" value="1"/>
</dbReference>
<keyword evidence="7" id="KW-0399">Innate immunity</keyword>
<dbReference type="AlphaFoldDB" id="A0A851V744"/>
<evidence type="ECO:0000256" key="6">
    <source>
        <dbReference type="ARBA" id="ARBA00022553"/>
    </source>
</evidence>
<dbReference type="InterPro" id="IPR011029">
    <property type="entry name" value="DEATH-like_dom_sf"/>
</dbReference>
<keyword evidence="11" id="KW-0378">Hydrolase</keyword>
<dbReference type="PROSITE" id="PS51194">
    <property type="entry name" value="HELICASE_CTER"/>
    <property type="match status" value="1"/>
</dbReference>
<feature type="region of interest" description="Disordered" evidence="20">
    <location>
        <begin position="642"/>
        <end position="661"/>
    </location>
</feature>
<evidence type="ECO:0000256" key="8">
    <source>
        <dbReference type="ARBA" id="ARBA00022723"/>
    </source>
</evidence>
<keyword evidence="25" id="KW-1185">Reference proteome</keyword>
<evidence type="ECO:0000256" key="15">
    <source>
        <dbReference type="ARBA" id="ARBA00022843"/>
    </source>
</evidence>
<evidence type="ECO:0000256" key="20">
    <source>
        <dbReference type="SAM" id="MobiDB-lite"/>
    </source>
</evidence>
<dbReference type="GO" id="GO:0003725">
    <property type="term" value="F:double-stranded RNA binding"/>
    <property type="evidence" value="ECO:0007669"/>
    <property type="project" value="TreeGrafter"/>
</dbReference>
<dbReference type="InterPro" id="IPR041204">
    <property type="entry name" value="RIG-I-like_C"/>
</dbReference>
<keyword evidence="12" id="KW-0347">Helicase</keyword>
<keyword evidence="18" id="KW-0051">Antiviral defense</keyword>
<comment type="caution">
    <text evidence="24">The sequence shown here is derived from an EMBL/GenBank/DDBJ whole genome shotgun (WGS) entry which is preliminary data.</text>
</comment>
<evidence type="ECO:0000256" key="13">
    <source>
        <dbReference type="ARBA" id="ARBA00022833"/>
    </source>
</evidence>
<dbReference type="PROSITE" id="PS51192">
    <property type="entry name" value="HELICASE_ATP_BIND_1"/>
    <property type="match status" value="1"/>
</dbReference>
<evidence type="ECO:0000259" key="23">
    <source>
        <dbReference type="PROSITE" id="PS51789"/>
    </source>
</evidence>
<evidence type="ECO:0000259" key="21">
    <source>
        <dbReference type="PROSITE" id="PS51192"/>
    </source>
</evidence>
<keyword evidence="17" id="KW-0694">RNA-binding</keyword>
<evidence type="ECO:0000256" key="12">
    <source>
        <dbReference type="ARBA" id="ARBA00022806"/>
    </source>
</evidence>
<dbReference type="GO" id="GO:0016787">
    <property type="term" value="F:hydrolase activity"/>
    <property type="evidence" value="ECO:0007669"/>
    <property type="project" value="UniProtKB-KW"/>
</dbReference>
<keyword evidence="9" id="KW-0677">Repeat</keyword>
<keyword evidence="16" id="KW-0391">Immunity</keyword>
<keyword evidence="6" id="KW-0597">Phosphoprotein</keyword>
<evidence type="ECO:0000256" key="3">
    <source>
        <dbReference type="ARBA" id="ARBA00012552"/>
    </source>
</evidence>
<feature type="domain" description="Helicase ATP-binding" evidence="21">
    <location>
        <begin position="324"/>
        <end position="517"/>
    </location>
</feature>
<dbReference type="Pfam" id="PF00271">
    <property type="entry name" value="Helicase_C"/>
    <property type="match status" value="1"/>
</dbReference>
<dbReference type="InterPro" id="IPR001650">
    <property type="entry name" value="Helicase_C-like"/>
</dbReference>
<dbReference type="SUPFAM" id="SSF52540">
    <property type="entry name" value="P-loop containing nucleoside triphosphate hydrolases"/>
    <property type="match status" value="1"/>
</dbReference>
<keyword evidence="14" id="KW-0067">ATP-binding</keyword>
<dbReference type="GO" id="GO:0005524">
    <property type="term" value="F:ATP binding"/>
    <property type="evidence" value="ECO:0007669"/>
    <property type="project" value="UniProtKB-KW"/>
</dbReference>
<feature type="compositionally biased region" description="Polar residues" evidence="20">
    <location>
        <begin position="201"/>
        <end position="214"/>
    </location>
</feature>
<dbReference type="Gene3D" id="1.10.533.10">
    <property type="entry name" value="Death Domain, Fas"/>
    <property type="match status" value="1"/>
</dbReference>
<evidence type="ECO:0000256" key="5">
    <source>
        <dbReference type="ARBA" id="ARBA00022499"/>
    </source>
</evidence>
<name>A0A851V744_9PASS</name>
<dbReference type="InterPro" id="IPR038557">
    <property type="entry name" value="RLR_C_sf"/>
</dbReference>
<dbReference type="CDD" id="cd18802">
    <property type="entry name" value="SF2_C_dicer"/>
    <property type="match status" value="1"/>
</dbReference>
<keyword evidence="15" id="KW-0832">Ubl conjugation</keyword>
<dbReference type="SMART" id="SM00490">
    <property type="entry name" value="HELICc"/>
    <property type="match status" value="1"/>
</dbReference>
<keyword evidence="8" id="KW-0479">Metal-binding</keyword>
<feature type="compositionally biased region" description="Basic and acidic residues" evidence="20">
    <location>
        <begin position="184"/>
        <end position="193"/>
    </location>
</feature>
<dbReference type="GO" id="GO:0039530">
    <property type="term" value="P:MDA-5 signaling pathway"/>
    <property type="evidence" value="ECO:0007669"/>
    <property type="project" value="TreeGrafter"/>
</dbReference>
<evidence type="ECO:0000256" key="9">
    <source>
        <dbReference type="ARBA" id="ARBA00022737"/>
    </source>
</evidence>
<dbReference type="GO" id="GO:0003677">
    <property type="term" value="F:DNA binding"/>
    <property type="evidence" value="ECO:0007669"/>
    <property type="project" value="InterPro"/>
</dbReference>
<dbReference type="Pfam" id="PF16739">
    <property type="entry name" value="CARD_2"/>
    <property type="match status" value="1"/>
</dbReference>
<proteinExistence type="inferred from homology"/>
<dbReference type="InterPro" id="IPR051363">
    <property type="entry name" value="RLR_Helicase"/>
</dbReference>
<keyword evidence="5" id="KW-1017">Isopeptide bond</keyword>
<dbReference type="InterPro" id="IPR021673">
    <property type="entry name" value="RLR_CTR"/>
</dbReference>
<evidence type="ECO:0000256" key="18">
    <source>
        <dbReference type="ARBA" id="ARBA00023118"/>
    </source>
</evidence>
<dbReference type="FunFam" id="3.40.50.300:FF:000893">
    <property type="entry name" value="Interferon-induced with helicase C domain 1"/>
    <property type="match status" value="1"/>
</dbReference>
<dbReference type="InterPro" id="IPR014001">
    <property type="entry name" value="Helicase_ATP-bd"/>
</dbReference>
<sequence>MAEKKKKKKNLYMISCFRPRLKQKKKKKKKLDRLPSLSAEDRDKKKKKKKQRGAAAGAEELLRKKKKKKNGCGWVREFLQALEKKKKKKNACYANPSLSLLPSKKKKKKNDLCVQLVQLLHGTKKKKKKNVQVAGKCLEMGIFKKKKKKKIQTITDKKKKKKNARELLSRIVQKKDKKKKKKNALRETQHDDLACDLSGNAGENIQNGMEQTTNEETEVKSQPGYTEENLKQEENAVSYTHLKQEKKKKKKFSSESSVLETSTEKKKKKKKLSTNCLSQTKKKKKKKHPNIFFGGFFFVYEDEEERRASPEPDLTLRDYQMEVAKPALNGENIIICLPTGSGKTRVAVYITKDHLDKKKRASEPGKVIVLVNKVPLVEQHLQREFGPFLKHWYQVTGLSGDSQLKISFPEVVRRNDVIISTAQILENSLLNASKEEEEIFFFPDFSLIIIDECHHTQKEGVYNNIMRRYLKEKMKNRKLAKENKPLIPQPQILGLTASPGVGGATSYSKAEEHILKICANLDACRIMTVEEHASQLRNQVKEPSKKTVIADDKKRDPFKERIIEIMTEIQNYCQLHPKSEFGTQTYEQWVIREERRAAKEEKRRERVCAEHLKKYNDALQINDTIRMVDAYNHLNNFYKEEKSKKTVRSDDDDDEPAVSKQDETDEFLIDLFHAKKKQLKELTGKPENENEKLIKLRNTLMEEFTKTKDPRGIIFTKTRLSAFALFQWIKDNPKFEEVGIRAHYLIGSGNKSEMKPMTQNEQREVIDRFRHGNINLLIATTVAEEGLDIKECNIVIRYGLVTNEIAMVQARGRARSDESTYALVASSGSGAVEREDVNIFREKMMYKAIQRVQKMPQEEYLNKIQSFQLQSIVEKQMKAKRDQCKTYKKNPSLIKFLCKNCYKPICSGEDIQVIEDMHHISVKKDFQSLYHTRENKTLQDKRADYQTNGEIICKDCGQAWGNMMVHRGLDLPCLKIKNFVVVFSDKKTTKEIFKKWGELPIRFPSFDYAAHFPSSDED</sequence>
<dbReference type="GO" id="GO:0003724">
    <property type="term" value="F:RNA helicase activity"/>
    <property type="evidence" value="ECO:0007669"/>
    <property type="project" value="UniProtKB-EC"/>
</dbReference>
<keyword evidence="13" id="KW-0862">Zinc</keyword>
<dbReference type="Proteomes" id="UP000659062">
    <property type="component" value="Unassembled WGS sequence"/>
</dbReference>
<feature type="compositionally biased region" description="Basic residues" evidence="20">
    <location>
        <begin position="19"/>
        <end position="31"/>
    </location>
</feature>
<dbReference type="Pfam" id="PF18119">
    <property type="entry name" value="RIG-I_C"/>
    <property type="match status" value="1"/>
</dbReference>
<dbReference type="InterPro" id="IPR027417">
    <property type="entry name" value="P-loop_NTPase"/>
</dbReference>
<feature type="region of interest" description="Disordered" evidence="20">
    <location>
        <begin position="1"/>
        <end position="68"/>
    </location>
</feature>
<feature type="compositionally biased region" description="Basic residues" evidence="20">
    <location>
        <begin position="1"/>
        <end position="10"/>
    </location>
</feature>
<dbReference type="EC" id="3.6.4.13" evidence="3"/>
<evidence type="ECO:0000256" key="19">
    <source>
        <dbReference type="ARBA" id="ARBA00049390"/>
    </source>
</evidence>
<comment type="catalytic activity">
    <reaction evidence="19">
        <text>ATP + H2O = ADP + phosphate + H(+)</text>
        <dbReference type="Rhea" id="RHEA:13065"/>
        <dbReference type="ChEBI" id="CHEBI:15377"/>
        <dbReference type="ChEBI" id="CHEBI:15378"/>
        <dbReference type="ChEBI" id="CHEBI:30616"/>
        <dbReference type="ChEBI" id="CHEBI:43474"/>
        <dbReference type="ChEBI" id="CHEBI:456216"/>
        <dbReference type="EC" id="3.6.4.13"/>
    </reaction>
    <physiologicalReaction direction="left-to-right" evidence="19">
        <dbReference type="Rhea" id="RHEA:13066"/>
    </physiologicalReaction>
</comment>
<dbReference type="Gene3D" id="2.170.150.30">
    <property type="entry name" value="RIG-I-like receptor, C-terminal regulatory domain"/>
    <property type="match status" value="1"/>
</dbReference>
<feature type="domain" description="Helicase C-terminal" evidence="22">
    <location>
        <begin position="692"/>
        <end position="860"/>
    </location>
</feature>
<dbReference type="Pfam" id="PF04851">
    <property type="entry name" value="ResIII"/>
    <property type="match status" value="1"/>
</dbReference>
<keyword evidence="10" id="KW-0547">Nucleotide-binding</keyword>
<dbReference type="EMBL" id="WBNE01000046">
    <property type="protein sequence ID" value="NXD37178.1"/>
    <property type="molecule type" value="Genomic_DNA"/>
</dbReference>
<feature type="non-terminal residue" evidence="24">
    <location>
        <position position="1018"/>
    </location>
</feature>
<dbReference type="Pfam" id="PF11648">
    <property type="entry name" value="RIG-I_C-RD"/>
    <property type="match status" value="1"/>
</dbReference>
<evidence type="ECO:0000259" key="22">
    <source>
        <dbReference type="PROSITE" id="PS51194"/>
    </source>
</evidence>
<evidence type="ECO:0000256" key="14">
    <source>
        <dbReference type="ARBA" id="ARBA00022840"/>
    </source>
</evidence>
<feature type="domain" description="RLR CTR" evidence="23">
    <location>
        <begin position="884"/>
        <end position="1013"/>
    </location>
</feature>
<feature type="non-terminal residue" evidence="24">
    <location>
        <position position="1"/>
    </location>
</feature>
<evidence type="ECO:0000256" key="10">
    <source>
        <dbReference type="ARBA" id="ARBA00022741"/>
    </source>
</evidence>
<dbReference type="SMART" id="SM00487">
    <property type="entry name" value="DEXDc"/>
    <property type="match status" value="1"/>
</dbReference>
<evidence type="ECO:0000256" key="1">
    <source>
        <dbReference type="ARBA" id="ARBA00004496"/>
    </source>
</evidence>
<comment type="subcellular location">
    <subcellularLocation>
        <location evidence="1">Cytoplasm</location>
    </subcellularLocation>
</comment>
<reference evidence="24" key="1">
    <citation type="submission" date="2019-09" db="EMBL/GenBank/DDBJ databases">
        <title>Bird 10,000 Genomes (B10K) Project - Family phase.</title>
        <authorList>
            <person name="Zhang G."/>
        </authorList>
    </citation>
    <scope>NUCLEOTIDE SEQUENCE</scope>
    <source>
        <strain evidence="24">OUT-0061</strain>
        <tissue evidence="24">Blood</tissue>
    </source>
</reference>
<dbReference type="InterPro" id="IPR031964">
    <property type="entry name" value="CARD_dom"/>
</dbReference>